<feature type="transmembrane region" description="Helical" evidence="2">
    <location>
        <begin position="225"/>
        <end position="244"/>
    </location>
</feature>
<dbReference type="Proteomes" id="UP000298653">
    <property type="component" value="Chromosome"/>
</dbReference>
<dbReference type="PROSITE" id="PS51102">
    <property type="entry name" value="PTS_EIIB_TYPE_5"/>
    <property type="match status" value="1"/>
</dbReference>
<keyword evidence="2" id="KW-0812">Transmembrane</keyword>
<dbReference type="PANTHER" id="PTHR39427">
    <property type="match status" value="1"/>
</dbReference>
<dbReference type="OrthoDB" id="4774329at2"/>
<dbReference type="RefSeq" id="WP_137329030.1">
    <property type="nucleotide sequence ID" value="NZ_CP040058.1"/>
</dbReference>
<evidence type="ECO:0000256" key="2">
    <source>
        <dbReference type="SAM" id="Phobius"/>
    </source>
</evidence>
<keyword evidence="5" id="KW-1185">Reference proteome</keyword>
<keyword evidence="2" id="KW-1133">Transmembrane helix</keyword>
<dbReference type="NCBIfam" id="TIGR00825">
    <property type="entry name" value="EIIBC-GUT"/>
    <property type="match status" value="1"/>
</dbReference>
<dbReference type="Pfam" id="PF07663">
    <property type="entry name" value="EIIBC-GUT_C"/>
    <property type="match status" value="1"/>
</dbReference>
<dbReference type="PANTHER" id="PTHR39427:SF1">
    <property type="entry name" value="PTS SYSTEM GLUCITOL_SORBITOL-SPECIFIC EIIB COMPONENT"/>
    <property type="match status" value="1"/>
</dbReference>
<proteinExistence type="predicted"/>
<evidence type="ECO:0000259" key="3">
    <source>
        <dbReference type="PROSITE" id="PS51102"/>
    </source>
</evidence>
<gene>
    <name evidence="4" type="ORF">AR1Y2_2248</name>
</gene>
<dbReference type="GO" id="GO:0008982">
    <property type="term" value="F:protein-N(PI)-phosphohistidine-sugar phosphotransferase activity"/>
    <property type="evidence" value="ECO:0007669"/>
    <property type="project" value="InterPro"/>
</dbReference>
<dbReference type="AlphaFoldDB" id="A0A4P8ID36"/>
<organism evidence="4 5">
    <name type="scientific">Anaerostipes rhamnosivorans</name>
    <dbReference type="NCBI Taxonomy" id="1229621"/>
    <lineage>
        <taxon>Bacteria</taxon>
        <taxon>Bacillati</taxon>
        <taxon>Bacillota</taxon>
        <taxon>Clostridia</taxon>
        <taxon>Lachnospirales</taxon>
        <taxon>Lachnospiraceae</taxon>
        <taxon>Anaerostipes</taxon>
    </lineage>
</organism>
<feature type="domain" description="PTS EIIB type-5" evidence="3">
    <location>
        <begin position="3"/>
        <end position="196"/>
    </location>
</feature>
<dbReference type="GO" id="GO:0005886">
    <property type="term" value="C:plasma membrane"/>
    <property type="evidence" value="ECO:0007669"/>
    <property type="project" value="TreeGrafter"/>
</dbReference>
<dbReference type="Pfam" id="PF03612">
    <property type="entry name" value="EIIBC-GUT_N"/>
    <property type="match status" value="1"/>
</dbReference>
<dbReference type="GO" id="GO:0009401">
    <property type="term" value="P:phosphoenolpyruvate-dependent sugar phosphotransferase system"/>
    <property type="evidence" value="ECO:0007669"/>
    <property type="project" value="InterPro"/>
</dbReference>
<keyword evidence="2" id="KW-0472">Membrane</keyword>
<dbReference type="InterPro" id="IPR011618">
    <property type="entry name" value="PTS_EIIBC_GUT_N"/>
</dbReference>
<dbReference type="EMBL" id="CP040058">
    <property type="protein sequence ID" value="QCP35702.1"/>
    <property type="molecule type" value="Genomic_DNA"/>
</dbReference>
<evidence type="ECO:0000313" key="5">
    <source>
        <dbReference type="Proteomes" id="UP000298653"/>
    </source>
</evidence>
<sequence length="337" mass="34997">MADYRAITIEKGSGGFGGPLTVKPEEGKDVLLFITGGGAEPEIVEKIVSLTGCRAVNGFKTTVPEKEIFLVIIDCGGTLRCGIYPQKRIPTINVNPVGKSGPMAKYITEDIYVSGVGMNQISAADGSAAPIREEAPKTEEREFKYSADKKVSEQMGGNGGGKSSFIQKIGMGAGKVVATFNAAAKESVNTVLHTILPFMGFVSLLIGIIQGSGFGNCFAQMLKPLCGNIVGLVILGLICSIPFLSCLLGPGAVIAQIIGTLIGVEIGKGNIAPGLALPALFAINTQCACDFIPVGLGLAEADPETVEVGVPSVLYSRFIIGVPRVLVAFVASIGLYK</sequence>
<reference evidence="4 5" key="1">
    <citation type="submission" date="2019-05" db="EMBL/GenBank/DDBJ databases">
        <title>Complete genome sequencing of Anaerostipes rhamnosivorans.</title>
        <authorList>
            <person name="Bui T.P.N."/>
            <person name="de Vos W.M."/>
        </authorList>
    </citation>
    <scope>NUCLEOTIDE SEQUENCE [LARGE SCALE GENOMIC DNA]</scope>
    <source>
        <strain evidence="4 5">1y2</strain>
    </source>
</reference>
<evidence type="ECO:0000256" key="1">
    <source>
        <dbReference type="PROSITE-ProRule" id="PRU00425"/>
    </source>
</evidence>
<feature type="modified residue" description="Phosphocysteine; by EIIA" evidence="1">
    <location>
        <position position="75"/>
    </location>
</feature>
<dbReference type="InterPro" id="IPR004702">
    <property type="entry name" value="PTS_sorb_EIIBC"/>
</dbReference>
<name>A0A4P8ID36_9FIRM</name>
<feature type="transmembrane region" description="Helical" evidence="2">
    <location>
        <begin position="314"/>
        <end position="336"/>
    </location>
</feature>
<accession>A0A4P8ID36</accession>
<protein>
    <submittedName>
        <fullName evidence="4">PTS system, glucitol/sorbitol-specific IIB component and second of two IIC component</fullName>
    </submittedName>
</protein>
<dbReference type="KEGG" id="arf:AR1Y2_2248"/>
<dbReference type="InterPro" id="IPR011638">
    <property type="entry name" value="PTS_EIIBC_GUT_C"/>
</dbReference>
<evidence type="ECO:0000313" key="4">
    <source>
        <dbReference type="EMBL" id="QCP35702.1"/>
    </source>
</evidence>
<feature type="transmembrane region" description="Helical" evidence="2">
    <location>
        <begin position="195"/>
        <end position="218"/>
    </location>
</feature>